<organism evidence="2 3">
    <name type="scientific">Allacma fusca</name>
    <dbReference type="NCBI Taxonomy" id="39272"/>
    <lineage>
        <taxon>Eukaryota</taxon>
        <taxon>Metazoa</taxon>
        <taxon>Ecdysozoa</taxon>
        <taxon>Arthropoda</taxon>
        <taxon>Hexapoda</taxon>
        <taxon>Collembola</taxon>
        <taxon>Symphypleona</taxon>
        <taxon>Sminthuridae</taxon>
        <taxon>Allacma</taxon>
    </lineage>
</organism>
<comment type="caution">
    <text evidence="2">The sequence shown here is derived from an EMBL/GenBank/DDBJ whole genome shotgun (WGS) entry which is preliminary data.</text>
</comment>
<feature type="non-terminal residue" evidence="2">
    <location>
        <position position="1"/>
    </location>
</feature>
<feature type="region of interest" description="Disordered" evidence="1">
    <location>
        <begin position="1"/>
        <end position="22"/>
    </location>
</feature>
<evidence type="ECO:0000256" key="1">
    <source>
        <dbReference type="SAM" id="MobiDB-lite"/>
    </source>
</evidence>
<reference evidence="2" key="1">
    <citation type="submission" date="2021-06" db="EMBL/GenBank/DDBJ databases">
        <authorList>
            <person name="Hodson N. C."/>
            <person name="Mongue J. A."/>
            <person name="Jaron S. K."/>
        </authorList>
    </citation>
    <scope>NUCLEOTIDE SEQUENCE</scope>
</reference>
<dbReference type="AlphaFoldDB" id="A0A8J2J2F2"/>
<dbReference type="Proteomes" id="UP000708208">
    <property type="component" value="Unassembled WGS sequence"/>
</dbReference>
<accession>A0A8J2J2F2</accession>
<dbReference type="EMBL" id="CAJVCH010018332">
    <property type="protein sequence ID" value="CAG7685116.1"/>
    <property type="molecule type" value="Genomic_DNA"/>
</dbReference>
<dbReference type="PANTHER" id="PTHR46601">
    <property type="entry name" value="ULP_PROTEASE DOMAIN-CONTAINING PROTEIN"/>
    <property type="match status" value="1"/>
</dbReference>
<name>A0A8J2J2F2_9HEXA</name>
<sequence length="155" mass="17227">SIKDARGHPMEKEPESQFRVPKDISETCTSSHSSLVSLQNESIAGQSVPSSVVDSEIGVQKINERRKKPVQLTTLTFAKLYVSDGSRAQYKNYKLLANLIHHDTEFGVQAVWVYTATSHGKSVCDGISAVIGRCNIENPKQFSVMESRIQLKETF</sequence>
<dbReference type="OrthoDB" id="10043418at2759"/>
<proteinExistence type="predicted"/>
<protein>
    <submittedName>
        <fullName evidence="2">Uncharacterized protein</fullName>
    </submittedName>
</protein>
<dbReference type="PANTHER" id="PTHR46601:SF1">
    <property type="entry name" value="ADF-H DOMAIN-CONTAINING PROTEIN"/>
    <property type="match status" value="1"/>
</dbReference>
<keyword evidence="3" id="KW-1185">Reference proteome</keyword>
<evidence type="ECO:0000313" key="2">
    <source>
        <dbReference type="EMBL" id="CAG7685116.1"/>
    </source>
</evidence>
<gene>
    <name evidence="2" type="ORF">AFUS01_LOCUS3105</name>
</gene>
<evidence type="ECO:0000313" key="3">
    <source>
        <dbReference type="Proteomes" id="UP000708208"/>
    </source>
</evidence>